<evidence type="ECO:0000313" key="1">
    <source>
        <dbReference type="EMBL" id="BAY58484.1"/>
    </source>
</evidence>
<accession>A0A1Z4JP40</accession>
<dbReference type="EMBL" id="AP018203">
    <property type="protein sequence ID" value="BAY58484.1"/>
    <property type="molecule type" value="Genomic_DNA"/>
</dbReference>
<name>A0A1Z4JP40_LEPBY</name>
<keyword evidence="2" id="KW-1185">Reference proteome</keyword>
<dbReference type="Proteomes" id="UP000217895">
    <property type="component" value="Chromosome"/>
</dbReference>
<gene>
    <name evidence="1" type="ORF">NIES2135_53570</name>
</gene>
<reference evidence="1 2" key="1">
    <citation type="submission" date="2017-06" db="EMBL/GenBank/DDBJ databases">
        <title>Genome sequencing of cyanobaciteial culture collection at National Institute for Environmental Studies (NIES).</title>
        <authorList>
            <person name="Hirose Y."/>
            <person name="Shimura Y."/>
            <person name="Fujisawa T."/>
            <person name="Nakamura Y."/>
            <person name="Kawachi M."/>
        </authorList>
    </citation>
    <scope>NUCLEOTIDE SEQUENCE [LARGE SCALE GENOMIC DNA]</scope>
    <source>
        <strain evidence="1 2">NIES-2135</strain>
    </source>
</reference>
<evidence type="ECO:0000313" key="2">
    <source>
        <dbReference type="Proteomes" id="UP000217895"/>
    </source>
</evidence>
<protein>
    <submittedName>
        <fullName evidence="1">Uncharacterized protein</fullName>
    </submittedName>
</protein>
<proteinExistence type="predicted"/>
<dbReference type="AlphaFoldDB" id="A0A1Z4JP40"/>
<organism evidence="1 2">
    <name type="scientific">Leptolyngbya boryana NIES-2135</name>
    <dbReference type="NCBI Taxonomy" id="1973484"/>
    <lineage>
        <taxon>Bacteria</taxon>
        <taxon>Bacillati</taxon>
        <taxon>Cyanobacteriota</taxon>
        <taxon>Cyanophyceae</taxon>
        <taxon>Leptolyngbyales</taxon>
        <taxon>Leptolyngbyaceae</taxon>
        <taxon>Leptolyngbya group</taxon>
        <taxon>Leptolyngbya</taxon>
    </lineage>
</organism>
<sequence length="98" mass="10599">MTEHLEQLTTIKAYLADALLTERPAIPPSIDESLAILQQAQEQTDPNIATLMTTIASLLSANAVLNATNASLQQQVNQKDSFIAQGLQILEELVPTDV</sequence>